<proteinExistence type="predicted"/>
<dbReference type="EMBL" id="CM037152">
    <property type="protein sequence ID" value="KAH7834836.1"/>
    <property type="molecule type" value="Genomic_DNA"/>
</dbReference>
<comment type="caution">
    <text evidence="1">The sequence shown here is derived from an EMBL/GenBank/DDBJ whole genome shotgun (WGS) entry which is preliminary data.</text>
</comment>
<evidence type="ECO:0000313" key="1">
    <source>
        <dbReference type="EMBL" id="KAH7834836.1"/>
    </source>
</evidence>
<reference evidence="1 2" key="1">
    <citation type="journal article" date="2021" name="Hortic Res">
        <title>High-quality reference genome and annotation aids understanding of berry development for evergreen blueberry (Vaccinium darrowii).</title>
        <authorList>
            <person name="Yu J."/>
            <person name="Hulse-Kemp A.M."/>
            <person name="Babiker E."/>
            <person name="Staton M."/>
        </authorList>
    </citation>
    <scope>NUCLEOTIDE SEQUENCE [LARGE SCALE GENOMIC DNA]</scope>
    <source>
        <strain evidence="2">cv. NJ 8807/NJ 8810</strain>
        <tissue evidence="1">Young leaf</tissue>
    </source>
</reference>
<dbReference type="Proteomes" id="UP000828048">
    <property type="component" value="Chromosome 2"/>
</dbReference>
<evidence type="ECO:0000313" key="2">
    <source>
        <dbReference type="Proteomes" id="UP000828048"/>
    </source>
</evidence>
<name>A0ACB7X2F2_9ERIC</name>
<protein>
    <submittedName>
        <fullName evidence="1">Uncharacterized protein</fullName>
    </submittedName>
</protein>
<keyword evidence="2" id="KW-1185">Reference proteome</keyword>
<sequence length="108" mass="12858">MCIPVTGWIIPPRPLFSCTRKQRGKRSNVQIHRLNRRKRKCEVEKVGKDAMELKNLKLYKENISIMEENDKLRKKAILLHQENLALMSELIQKKFPHFCHLLSPPQHY</sequence>
<gene>
    <name evidence="1" type="ORF">Vadar_020157</name>
</gene>
<organism evidence="1 2">
    <name type="scientific">Vaccinium darrowii</name>
    <dbReference type="NCBI Taxonomy" id="229202"/>
    <lineage>
        <taxon>Eukaryota</taxon>
        <taxon>Viridiplantae</taxon>
        <taxon>Streptophyta</taxon>
        <taxon>Embryophyta</taxon>
        <taxon>Tracheophyta</taxon>
        <taxon>Spermatophyta</taxon>
        <taxon>Magnoliopsida</taxon>
        <taxon>eudicotyledons</taxon>
        <taxon>Gunneridae</taxon>
        <taxon>Pentapetalae</taxon>
        <taxon>asterids</taxon>
        <taxon>Ericales</taxon>
        <taxon>Ericaceae</taxon>
        <taxon>Vaccinioideae</taxon>
        <taxon>Vaccinieae</taxon>
        <taxon>Vaccinium</taxon>
    </lineage>
</organism>
<accession>A0ACB7X2F2</accession>